<accession>A0A3T0IGS4</accession>
<dbReference type="GeneID" id="55811513"/>
<dbReference type="EMBL" id="MK278860">
    <property type="protein sequence ID" value="AZU98617.1"/>
    <property type="molecule type" value="Genomic_DNA"/>
</dbReference>
<dbReference type="Proteomes" id="UP000287416">
    <property type="component" value="Segment"/>
</dbReference>
<evidence type="ECO:0000313" key="2">
    <source>
        <dbReference type="Proteomes" id="UP000287416"/>
    </source>
</evidence>
<proteinExistence type="predicted"/>
<keyword evidence="2" id="KW-1185">Reference proteome</keyword>
<sequence>MGNIKLDLVPKTKVIEVNGKQIKVPKLGLKHRMLIKDASNHEETMKVLLNYIQPNLSLAERDILTLHLLEYNGRLKQSVEKDGFVYKLDDVYICQQLKFSYGEYEFKFRSPSFELLKGPLDILLNQCCVSVKHKGKKIDTPDFMQMPAFVHRWGEMITNTVAIRGPNGTEIKGLYKIVELLSE</sequence>
<reference evidence="1 2" key="1">
    <citation type="submission" date="2018-12" db="EMBL/GenBank/DDBJ databases">
        <title>Successful treatment of antibiotic resistant microbial bone infection with bacteriophages.</title>
        <authorList>
            <person name="Nir-Paz R."/>
            <person name="Gelman D."/>
            <person name="Khouri A."/>
            <person name="Sisson B.M."/>
            <person name="Fackler J."/>
            <person name="Oren S.A."/>
            <person name="Khalifa L."/>
            <person name="Rimon A."/>
            <person name="Glazer S.C."/>
            <person name="Moses A.E."/>
            <person name="Yoram W."/>
            <person name="Schooley R.T."/>
            <person name="Hazan R."/>
        </authorList>
    </citation>
    <scope>NUCLEOTIDE SEQUENCE [LARGE SCALE GENOMIC DNA]</scope>
</reference>
<evidence type="ECO:0000313" key="1">
    <source>
        <dbReference type="EMBL" id="AZU98617.1"/>
    </source>
</evidence>
<name>A0A3T0IGS4_9CAUD</name>
<dbReference type="Pfam" id="PF11110">
    <property type="entry name" value="Phage_hub_GP28"/>
    <property type="match status" value="1"/>
</dbReference>
<organism evidence="1 2">
    <name type="scientific">Acinetobacter phage AbTZA1</name>
    <dbReference type="NCBI Taxonomy" id="2500827"/>
    <lineage>
        <taxon>Viruses</taxon>
        <taxon>Duplodnaviria</taxon>
        <taxon>Heunggongvirae</taxon>
        <taxon>Uroviricota</taxon>
        <taxon>Caudoviricetes</taxon>
        <taxon>Pantevenvirales</taxon>
        <taxon>Straboviridae</taxon>
        <taxon>Twarogvirinae</taxon>
        <taxon>Hadassahvirus</taxon>
        <taxon>Hadassahvirus azbtza1</taxon>
    </lineage>
</organism>
<dbReference type="RefSeq" id="YP_009882217.1">
    <property type="nucleotide sequence ID" value="NC_049445.1"/>
</dbReference>
<dbReference type="InterPro" id="IPR024342">
    <property type="entry name" value="Phage_T4_Gp28"/>
</dbReference>
<dbReference type="KEGG" id="vg:55811513"/>
<protein>
    <submittedName>
        <fullName evidence="1">Baseplate hub subunit</fullName>
    </submittedName>
</protein>